<evidence type="ECO:0000256" key="3">
    <source>
        <dbReference type="ARBA" id="ARBA00022827"/>
    </source>
</evidence>
<dbReference type="PRINTS" id="PR00420">
    <property type="entry name" value="RNGMNOXGNASE"/>
</dbReference>
<dbReference type="Gene3D" id="3.50.50.60">
    <property type="entry name" value="FAD/NAD(P)-binding domain"/>
    <property type="match status" value="1"/>
</dbReference>
<evidence type="ECO:0000256" key="2">
    <source>
        <dbReference type="ARBA" id="ARBA00022630"/>
    </source>
</evidence>
<keyword evidence="5" id="KW-0503">Monooxygenase</keyword>
<reference evidence="7 8" key="1">
    <citation type="submission" date="2024-01" db="EMBL/GenBank/DDBJ databases">
        <authorList>
            <person name="Allen C."/>
            <person name="Tagirdzhanova G."/>
        </authorList>
    </citation>
    <scope>NUCLEOTIDE SEQUENCE [LARGE SCALE GENOMIC DNA]</scope>
</reference>
<keyword evidence="8" id="KW-1185">Reference proteome</keyword>
<organism evidence="7 8">
    <name type="scientific">Sporothrix curviconia</name>
    <dbReference type="NCBI Taxonomy" id="1260050"/>
    <lineage>
        <taxon>Eukaryota</taxon>
        <taxon>Fungi</taxon>
        <taxon>Dikarya</taxon>
        <taxon>Ascomycota</taxon>
        <taxon>Pezizomycotina</taxon>
        <taxon>Sordariomycetes</taxon>
        <taxon>Sordariomycetidae</taxon>
        <taxon>Ophiostomatales</taxon>
        <taxon>Ophiostomataceae</taxon>
        <taxon>Sporothrix</taxon>
    </lineage>
</organism>
<evidence type="ECO:0000259" key="6">
    <source>
        <dbReference type="Pfam" id="PF01494"/>
    </source>
</evidence>
<dbReference type="InterPro" id="IPR036188">
    <property type="entry name" value="FAD/NAD-bd_sf"/>
</dbReference>
<dbReference type="Pfam" id="PF01494">
    <property type="entry name" value="FAD_binding_3"/>
    <property type="match status" value="1"/>
</dbReference>
<dbReference type="PANTHER" id="PTHR13789">
    <property type="entry name" value="MONOOXYGENASE"/>
    <property type="match status" value="1"/>
</dbReference>
<gene>
    <name evidence="7" type="ORF">SCUCBS95973_003017</name>
</gene>
<dbReference type="PANTHER" id="PTHR13789:SF172">
    <property type="entry name" value="HYDROXYLASE, PUTATIVE (AFU_ORTHOLOGUE AFUA_1G12410)-RELATED"/>
    <property type="match status" value="1"/>
</dbReference>
<comment type="similarity">
    <text evidence="1">Belongs to the paxM FAD-dependent monooxygenase family.</text>
</comment>
<protein>
    <recommendedName>
        <fullName evidence="6">FAD-binding domain-containing protein</fullName>
    </recommendedName>
</protein>
<dbReference type="SUPFAM" id="SSF51905">
    <property type="entry name" value="FAD/NAD(P)-binding domain"/>
    <property type="match status" value="1"/>
</dbReference>
<dbReference type="Proteomes" id="UP001642405">
    <property type="component" value="Unassembled WGS sequence"/>
</dbReference>
<evidence type="ECO:0000313" key="7">
    <source>
        <dbReference type="EMBL" id="CAK7217042.1"/>
    </source>
</evidence>
<evidence type="ECO:0000313" key="8">
    <source>
        <dbReference type="Proteomes" id="UP001642405"/>
    </source>
</evidence>
<sequence>MTQGWRELDVGVVGGGIGGMSVAIALRRAGHKVTIYEKRDFSGEVGASVSCAANGTRWLHEWDVDVAKGDPVVLKKLINRDWKTGEPVSIYDLDDYEKRWGYVYNMFHRQYMHAMLKDTALQEEGEGQPATLLVNHSNTARHDLIVGADGIGSAVRGIIGLTPEKTPSEQSCLHANVSTEDVVRLGLVDYSEDAALEYWGGQEGKWDKIVLSPCNGGKLLSYYCFFPRAVGDYTTQSWGVEDRPVKELLAPYPELDRQVFEHLKIGKEVQPWRLWVHQPYPYITRAQVALLGDAGHPMMPHQSQGACMAIEDAAALGILFSKKYFNGDIAESLAVYQEIRLPRVTRVQSAAARAAYNINERIGFSNNKNLALYNVEDEKNKLTIEEMNAYDMYKDVEEQLAKKRNTPYTEKYLQGLPIGLALPNGVVIGAA</sequence>
<keyword evidence="2" id="KW-0285">Flavoprotein</keyword>
<proteinExistence type="inferred from homology"/>
<name>A0ABP0BBR6_9PEZI</name>
<dbReference type="Pfam" id="PF13450">
    <property type="entry name" value="NAD_binding_8"/>
    <property type="match status" value="1"/>
</dbReference>
<feature type="domain" description="FAD-binding" evidence="6">
    <location>
        <begin position="120"/>
        <end position="348"/>
    </location>
</feature>
<evidence type="ECO:0000256" key="5">
    <source>
        <dbReference type="ARBA" id="ARBA00023033"/>
    </source>
</evidence>
<dbReference type="InterPro" id="IPR002938">
    <property type="entry name" value="FAD-bd"/>
</dbReference>
<comment type="caution">
    <text evidence="7">The sequence shown here is derived from an EMBL/GenBank/DDBJ whole genome shotgun (WGS) entry which is preliminary data.</text>
</comment>
<dbReference type="EMBL" id="CAWUHB010000012">
    <property type="protein sequence ID" value="CAK7217042.1"/>
    <property type="molecule type" value="Genomic_DNA"/>
</dbReference>
<evidence type="ECO:0000256" key="1">
    <source>
        <dbReference type="ARBA" id="ARBA00007992"/>
    </source>
</evidence>
<accession>A0ABP0BBR6</accession>
<dbReference type="InterPro" id="IPR050493">
    <property type="entry name" value="FAD-dep_Monooxygenase_BioMet"/>
</dbReference>
<keyword evidence="4" id="KW-0560">Oxidoreductase</keyword>
<keyword evidence="3" id="KW-0274">FAD</keyword>
<evidence type="ECO:0000256" key="4">
    <source>
        <dbReference type="ARBA" id="ARBA00023002"/>
    </source>
</evidence>